<dbReference type="AlphaFoldDB" id="A0A370TK65"/>
<dbReference type="RefSeq" id="XP_031868572.1">
    <property type="nucleotide sequence ID" value="XM_032015151.1"/>
</dbReference>
<dbReference type="GeneID" id="43599377"/>
<dbReference type="Proteomes" id="UP000254866">
    <property type="component" value="Unassembled WGS sequence"/>
</dbReference>
<feature type="region of interest" description="Disordered" evidence="1">
    <location>
        <begin position="171"/>
        <end position="193"/>
    </location>
</feature>
<proteinExistence type="predicted"/>
<feature type="region of interest" description="Disordered" evidence="1">
    <location>
        <begin position="320"/>
        <end position="364"/>
    </location>
</feature>
<accession>A0A370TK65</accession>
<evidence type="ECO:0000256" key="1">
    <source>
        <dbReference type="SAM" id="MobiDB-lite"/>
    </source>
</evidence>
<keyword evidence="3" id="KW-1185">Reference proteome</keyword>
<evidence type="ECO:0000313" key="2">
    <source>
        <dbReference type="EMBL" id="RDL35916.1"/>
    </source>
</evidence>
<feature type="compositionally biased region" description="Polar residues" evidence="1">
    <location>
        <begin position="171"/>
        <end position="180"/>
    </location>
</feature>
<organism evidence="2 3">
    <name type="scientific">Venustampulla echinocandica</name>
    <dbReference type="NCBI Taxonomy" id="2656787"/>
    <lineage>
        <taxon>Eukaryota</taxon>
        <taxon>Fungi</taxon>
        <taxon>Dikarya</taxon>
        <taxon>Ascomycota</taxon>
        <taxon>Pezizomycotina</taxon>
        <taxon>Leotiomycetes</taxon>
        <taxon>Helotiales</taxon>
        <taxon>Pleuroascaceae</taxon>
        <taxon>Venustampulla</taxon>
    </lineage>
</organism>
<evidence type="ECO:0008006" key="4">
    <source>
        <dbReference type="Google" id="ProtNLM"/>
    </source>
</evidence>
<feature type="compositionally biased region" description="Basic and acidic residues" evidence="1">
    <location>
        <begin position="328"/>
        <end position="340"/>
    </location>
</feature>
<gene>
    <name evidence="2" type="ORF">BP5553_06528</name>
</gene>
<name>A0A370TK65_9HELO</name>
<comment type="caution">
    <text evidence="2">The sequence shown here is derived from an EMBL/GenBank/DDBJ whole genome shotgun (WGS) entry which is preliminary data.</text>
</comment>
<protein>
    <recommendedName>
        <fullName evidence="4">BZIP domain-containing protein</fullName>
    </recommendedName>
</protein>
<sequence>MDPVQKRRMQNRLAQRNHRTDVGLKKRGGQINKNNKSEETGGKHQDHEKASSIKRTAQEQGDFGGTSGEIPTGRRESLPGFQNRAKYNNTYHLYGDAFLMQEQSSTVFSTDCEMNLDSVLDKELSSYRYNVLSGENFLNGLRGDETSAHQDPILRFDADAMELEWLSQPDSTIDNPMNSTEHPHNQKENKHRAHYHDRTSSMKSCCCGSSAALENPPLQDLVDVSSRSSQYQYILSCVQRAGFENFDSMVSDYYTCQFEKNSVADRAQKTSRGKHLCSVLSNLHEHSREWTTSESRGFRDQIIKAAEGIYDEEFTRFAQRREKKTPRKQSDPAFSRDQKSLESSGSSAHEDGDEDHSRLLSGGIPNSGTLGELHRLYPNKLPNVWALLTELAGASGAQAEAATLMATSLLHHTRMDPKVDIRSLMLRLLDSLDESPDM</sequence>
<dbReference type="OrthoDB" id="3565340at2759"/>
<evidence type="ECO:0000313" key="3">
    <source>
        <dbReference type="Proteomes" id="UP000254866"/>
    </source>
</evidence>
<dbReference type="EMBL" id="NPIC01000005">
    <property type="protein sequence ID" value="RDL35916.1"/>
    <property type="molecule type" value="Genomic_DNA"/>
</dbReference>
<feature type="compositionally biased region" description="Basic and acidic residues" evidence="1">
    <location>
        <begin position="35"/>
        <end position="51"/>
    </location>
</feature>
<feature type="region of interest" description="Disordered" evidence="1">
    <location>
        <begin position="1"/>
        <end position="80"/>
    </location>
</feature>
<feature type="compositionally biased region" description="Basic residues" evidence="1">
    <location>
        <begin position="1"/>
        <end position="10"/>
    </location>
</feature>
<reference evidence="2 3" key="1">
    <citation type="journal article" date="2018" name="IMA Fungus">
        <title>IMA Genome-F 9: Draft genome sequence of Annulohypoxylon stygium, Aspergillus mulundensis, Berkeleyomyces basicola (syn. Thielaviopsis basicola), Ceratocystis smalleyi, two Cercospora beticola strains, Coleophoma cylindrospora, Fusarium fracticaudum, Phialophora cf. hyalina, and Morchella septimelata.</title>
        <authorList>
            <person name="Wingfield B.D."/>
            <person name="Bills G.F."/>
            <person name="Dong Y."/>
            <person name="Huang W."/>
            <person name="Nel W.J."/>
            <person name="Swalarsk-Parry B.S."/>
            <person name="Vaghefi N."/>
            <person name="Wilken P.M."/>
            <person name="An Z."/>
            <person name="de Beer Z.W."/>
            <person name="De Vos L."/>
            <person name="Chen L."/>
            <person name="Duong T.A."/>
            <person name="Gao Y."/>
            <person name="Hammerbacher A."/>
            <person name="Kikkert J.R."/>
            <person name="Li Y."/>
            <person name="Li H."/>
            <person name="Li K."/>
            <person name="Li Q."/>
            <person name="Liu X."/>
            <person name="Ma X."/>
            <person name="Naidoo K."/>
            <person name="Pethybridge S.J."/>
            <person name="Sun J."/>
            <person name="Steenkamp E.T."/>
            <person name="van der Nest M.A."/>
            <person name="van Wyk S."/>
            <person name="Wingfield M.J."/>
            <person name="Xiong C."/>
            <person name="Yue Q."/>
            <person name="Zhang X."/>
        </authorList>
    </citation>
    <scope>NUCLEOTIDE SEQUENCE [LARGE SCALE GENOMIC DNA]</scope>
    <source>
        <strain evidence="2 3">BP 5553</strain>
    </source>
</reference>